<dbReference type="GO" id="GO:0051959">
    <property type="term" value="F:dynein light intermediate chain binding"/>
    <property type="evidence" value="ECO:0007669"/>
    <property type="project" value="InterPro"/>
</dbReference>
<dbReference type="GeneID" id="117149955"/>
<evidence type="ECO:0000313" key="3">
    <source>
        <dbReference type="Proteomes" id="UP000515162"/>
    </source>
</evidence>
<protein>
    <submittedName>
        <fullName evidence="4">Dynein heavy chain 8, axonemal-like</fullName>
    </submittedName>
</protein>
<sequence>MDPERNVKRLRKLLGVSRTMLKRAARRPSVSDQEREDQQRRRFQLLREMRQQRISSLGPNQRYVLEICADLLGIDPEEIVTGIVDESKYVENVNFIFEEKGPMAIMISNATMLGYPTDSGRYQEKLKYTEIQRTVCLRSDLVDLIGKWTVVYRLNNEKSIDNRSVSDEVGIFMIFAEERNACLNVVKTFMDHVLKPSIEAVTEFGLAEKEQTKKFFHILNMYNTFLKSSEATVSSRVNFDISHELFKGLLLVRWQIEASSKIITRVRLVERYFQQWLRQIQGILVEGKQIQRDTPDVGPLQMLVNWRRMLARYTTITEFVTSRAFNNHKDCLTLSRSSKLLNRWAEIDNQVTLALNEAKDNVRYISSLQKFWDPLYRSSPNVIISSLPGLMVAIRNVSKTAHYFNTPVNVTGLMVKISNQLTITSKNYITDNEHSSLWEIPSAELIEKIEKCKEVMENYKNIYIHTVDEMKNSNERPWTVSSVYILTCLQKFLQRLEKVKWIANTDITYSILDRIMISGMERFNAMIKGARITISSQLYDPLNYRIETFDLDFEKFVNEVEEAEVGMQQFVKLLSTECPSAASVMLVLKRFEALNLECLCLDRRYLEVAEMLEREMFLLKDVYNEERGNPFIPRNLPPVAGRIIWIRSIFKKIDLPMQALKLRQCVLAHKKAQRTVRYYNYMNGIICHYEMAYHKAWFDYVEEVRCLLNAPIMTTNKEEAIYIVNVDRAILQLISETEWMWKLNLEVPNMAATITYCKDRLLGPATTLKLMLQRYDRLRASLTPVFINIMRFRLQEISILLKPSLSTVTWISENLEDYVEKVCVVRNCGYYNWYCPVKIAT</sequence>
<dbReference type="PANTHER" id="PTHR46532">
    <property type="entry name" value="MALE FERTILITY FACTOR KL5"/>
    <property type="match status" value="1"/>
</dbReference>
<evidence type="ECO:0000256" key="1">
    <source>
        <dbReference type="ARBA" id="ARBA00008887"/>
    </source>
</evidence>
<dbReference type="GO" id="GO:0045505">
    <property type="term" value="F:dynein intermediate chain binding"/>
    <property type="evidence" value="ECO:0007669"/>
    <property type="project" value="InterPro"/>
</dbReference>
<comment type="similarity">
    <text evidence="1">Belongs to the dynein heavy chain family.</text>
</comment>
<name>A0A6P8KRD6_DROMA</name>
<proteinExistence type="inferred from homology"/>
<organism evidence="3 4">
    <name type="scientific">Drosophila mauritiana</name>
    <name type="common">Fruit fly</name>
    <dbReference type="NCBI Taxonomy" id="7226"/>
    <lineage>
        <taxon>Eukaryota</taxon>
        <taxon>Metazoa</taxon>
        <taxon>Ecdysozoa</taxon>
        <taxon>Arthropoda</taxon>
        <taxon>Hexapoda</taxon>
        <taxon>Insecta</taxon>
        <taxon>Pterygota</taxon>
        <taxon>Neoptera</taxon>
        <taxon>Endopterygota</taxon>
        <taxon>Diptera</taxon>
        <taxon>Brachycera</taxon>
        <taxon>Muscomorpha</taxon>
        <taxon>Ephydroidea</taxon>
        <taxon>Drosophilidae</taxon>
        <taxon>Drosophila</taxon>
        <taxon>Sophophora</taxon>
    </lineage>
</organism>
<dbReference type="GO" id="GO:0007018">
    <property type="term" value="P:microtubule-based movement"/>
    <property type="evidence" value="ECO:0007669"/>
    <property type="project" value="InterPro"/>
</dbReference>
<gene>
    <name evidence="4" type="primary">LOC117149955</name>
</gene>
<dbReference type="PANTHER" id="PTHR46532:SF4">
    <property type="entry name" value="AAA+ ATPASE DOMAIN-CONTAINING PROTEIN"/>
    <property type="match status" value="1"/>
</dbReference>
<dbReference type="Proteomes" id="UP000515162">
    <property type="component" value="Unplaced"/>
</dbReference>
<dbReference type="InterPro" id="IPR026983">
    <property type="entry name" value="DHC"/>
</dbReference>
<evidence type="ECO:0000259" key="2">
    <source>
        <dbReference type="Pfam" id="PF08385"/>
    </source>
</evidence>
<dbReference type="AlphaFoldDB" id="A0A6P8KRD6"/>
<dbReference type="GO" id="GO:0005858">
    <property type="term" value="C:axonemal dynein complex"/>
    <property type="evidence" value="ECO:0007669"/>
    <property type="project" value="TreeGrafter"/>
</dbReference>
<feature type="domain" description="Dynein heavy chain tail" evidence="2">
    <location>
        <begin position="268"/>
        <end position="818"/>
    </location>
</feature>
<dbReference type="Pfam" id="PF08385">
    <property type="entry name" value="DHC_N1"/>
    <property type="match status" value="1"/>
</dbReference>
<dbReference type="InterPro" id="IPR013594">
    <property type="entry name" value="Dynein_heavy_tail"/>
</dbReference>
<keyword evidence="3" id="KW-1185">Reference proteome</keyword>
<reference evidence="4" key="1">
    <citation type="submission" date="2025-08" db="UniProtKB">
        <authorList>
            <consortium name="RefSeq"/>
        </authorList>
    </citation>
    <scope>IDENTIFICATION</scope>
    <source>
        <strain evidence="4">Mau12</strain>
        <tissue evidence="4">Whole Body</tissue>
    </source>
</reference>
<dbReference type="RefSeq" id="XP_033172745.1">
    <property type="nucleotide sequence ID" value="XM_033316854.1"/>
</dbReference>
<accession>A0A6P8KRD6</accession>
<evidence type="ECO:0000313" key="4">
    <source>
        <dbReference type="RefSeq" id="XP_033172745.1"/>
    </source>
</evidence>